<evidence type="ECO:0000256" key="1">
    <source>
        <dbReference type="ARBA" id="ARBA00004196"/>
    </source>
</evidence>
<comment type="similarity">
    <text evidence="2">Belongs to the bacterial solute-binding protein 5 family.</text>
</comment>
<dbReference type="Gene3D" id="3.10.105.10">
    <property type="entry name" value="Dipeptide-binding Protein, Domain 3"/>
    <property type="match status" value="1"/>
</dbReference>
<proteinExistence type="inferred from homology"/>
<dbReference type="InterPro" id="IPR039424">
    <property type="entry name" value="SBP_5"/>
</dbReference>
<dbReference type="Pfam" id="PF00496">
    <property type="entry name" value="SBP_bac_5"/>
    <property type="match status" value="1"/>
</dbReference>
<accession>A0A7G9YXI9</accession>
<keyword evidence="3" id="KW-0813">Transport</keyword>
<evidence type="ECO:0000256" key="4">
    <source>
        <dbReference type="ARBA" id="ARBA00022729"/>
    </source>
</evidence>
<dbReference type="GO" id="GO:0015833">
    <property type="term" value="P:peptide transport"/>
    <property type="evidence" value="ECO:0007669"/>
    <property type="project" value="TreeGrafter"/>
</dbReference>
<comment type="subcellular location">
    <subcellularLocation>
        <location evidence="1">Cell envelope</location>
    </subcellularLocation>
</comment>
<keyword evidence="4" id="KW-0732">Signal</keyword>
<name>A0A7G9YXI9_9EURY</name>
<dbReference type="PANTHER" id="PTHR30290">
    <property type="entry name" value="PERIPLASMIC BINDING COMPONENT OF ABC TRANSPORTER"/>
    <property type="match status" value="1"/>
</dbReference>
<dbReference type="InterPro" id="IPR000914">
    <property type="entry name" value="SBP_5_dom"/>
</dbReference>
<dbReference type="PANTHER" id="PTHR30290:SF10">
    <property type="entry name" value="PERIPLASMIC OLIGOPEPTIDE-BINDING PROTEIN-RELATED"/>
    <property type="match status" value="1"/>
</dbReference>
<sequence>MCHVINRQEIVDGAYCCGYAVPATDPMFLSPLLPDVPDCCKDKGYAYNLEKAKQLLAEAGWSDTDNKGVLDKHGKPLELDLIIRSNRVWQKDVAVVVQSQLKEVGIDVKIHAMEKGAYKDRIKNRDFDLRFWWSDRRTYPAGLQLKKFNEAVNPNAYVERLTPSYTFSF</sequence>
<gene>
    <name evidence="6" type="ORF">JLLPAJDC_00034</name>
</gene>
<dbReference type="SUPFAM" id="SSF53850">
    <property type="entry name" value="Periplasmic binding protein-like II"/>
    <property type="match status" value="1"/>
</dbReference>
<feature type="domain" description="Solute-binding protein family 5" evidence="5">
    <location>
        <begin position="3"/>
        <end position="134"/>
    </location>
</feature>
<evidence type="ECO:0000256" key="3">
    <source>
        <dbReference type="ARBA" id="ARBA00022448"/>
    </source>
</evidence>
<evidence type="ECO:0000256" key="2">
    <source>
        <dbReference type="ARBA" id="ARBA00005695"/>
    </source>
</evidence>
<dbReference type="GO" id="GO:1904680">
    <property type="term" value="F:peptide transmembrane transporter activity"/>
    <property type="evidence" value="ECO:0007669"/>
    <property type="project" value="TreeGrafter"/>
</dbReference>
<evidence type="ECO:0000313" key="6">
    <source>
        <dbReference type="EMBL" id="QNO52723.1"/>
    </source>
</evidence>
<dbReference type="EMBL" id="MT631519">
    <property type="protein sequence ID" value="QNO52723.1"/>
    <property type="molecule type" value="Genomic_DNA"/>
</dbReference>
<reference evidence="6" key="1">
    <citation type="submission" date="2020-06" db="EMBL/GenBank/DDBJ databases">
        <title>Unique genomic features of the anaerobic methanotrophic archaea.</title>
        <authorList>
            <person name="Chadwick G.L."/>
            <person name="Skennerton C.T."/>
            <person name="Laso-Perez R."/>
            <person name="Leu A.O."/>
            <person name="Speth D.R."/>
            <person name="Yu H."/>
            <person name="Morgan-Lang C."/>
            <person name="Hatzenpichler R."/>
            <person name="Goudeau D."/>
            <person name="Malmstrom R."/>
            <person name="Brazelton W.J."/>
            <person name="Woyke T."/>
            <person name="Hallam S.J."/>
            <person name="Tyson G.W."/>
            <person name="Wegener G."/>
            <person name="Boetius A."/>
            <person name="Orphan V."/>
        </authorList>
    </citation>
    <scope>NUCLEOTIDE SEQUENCE</scope>
</reference>
<protein>
    <recommendedName>
        <fullName evidence="5">Solute-binding protein family 5 domain-containing protein</fullName>
    </recommendedName>
</protein>
<dbReference type="AlphaFoldDB" id="A0A7G9YXI9"/>
<organism evidence="6">
    <name type="scientific">Candidatus Methanophagaceae archaeon ANME-1 ERB6</name>
    <dbReference type="NCBI Taxonomy" id="2759912"/>
    <lineage>
        <taxon>Archaea</taxon>
        <taxon>Methanobacteriati</taxon>
        <taxon>Methanobacteriota</taxon>
        <taxon>Stenosarchaea group</taxon>
        <taxon>Methanomicrobia</taxon>
        <taxon>Candidatus Methanophagales</taxon>
        <taxon>Candidatus Methanophagaceae</taxon>
    </lineage>
</organism>
<evidence type="ECO:0000259" key="5">
    <source>
        <dbReference type="Pfam" id="PF00496"/>
    </source>
</evidence>